<name>A0A0G0K2C1_9BACT</name>
<dbReference type="GO" id="GO:0003723">
    <property type="term" value="F:RNA binding"/>
    <property type="evidence" value="ECO:0007669"/>
    <property type="project" value="InterPro"/>
</dbReference>
<comment type="caution">
    <text evidence="2">The sequence shown here is derived from an EMBL/GenBank/DDBJ whole genome shotgun (WGS) entry which is preliminary data.</text>
</comment>
<dbReference type="AlphaFoldDB" id="A0A0G0K2C1"/>
<dbReference type="SUPFAM" id="SSF82708">
    <property type="entry name" value="R3H domain"/>
    <property type="match status" value="1"/>
</dbReference>
<dbReference type="SMART" id="SM00393">
    <property type="entry name" value="R3H"/>
    <property type="match status" value="1"/>
</dbReference>
<organism evidence="2 3">
    <name type="scientific">Candidatus Woesebacteria bacterium GW2011_GWA1_37_8</name>
    <dbReference type="NCBI Taxonomy" id="1618546"/>
    <lineage>
        <taxon>Bacteria</taxon>
        <taxon>Candidatus Woeseibacteriota</taxon>
    </lineage>
</organism>
<dbReference type="PANTHER" id="PTHR35800">
    <property type="entry name" value="PROTEIN JAG"/>
    <property type="match status" value="1"/>
</dbReference>
<dbReference type="PROSITE" id="PS51061">
    <property type="entry name" value="R3H"/>
    <property type="match status" value="1"/>
</dbReference>
<dbReference type="Gene3D" id="3.30.1370.50">
    <property type="entry name" value="R3H-like domain"/>
    <property type="match status" value="1"/>
</dbReference>
<dbReference type="Pfam" id="PF01424">
    <property type="entry name" value="R3H"/>
    <property type="match status" value="1"/>
</dbReference>
<reference evidence="2 3" key="1">
    <citation type="journal article" date="2015" name="Nature">
        <title>rRNA introns, odd ribosomes, and small enigmatic genomes across a large radiation of phyla.</title>
        <authorList>
            <person name="Brown C.T."/>
            <person name="Hug L.A."/>
            <person name="Thomas B.C."/>
            <person name="Sharon I."/>
            <person name="Castelle C.J."/>
            <person name="Singh A."/>
            <person name="Wilkins M.J."/>
            <person name="Williams K.H."/>
            <person name="Banfield J.F."/>
        </authorList>
    </citation>
    <scope>NUCLEOTIDE SEQUENCE [LARGE SCALE GENOMIC DNA]</scope>
</reference>
<evidence type="ECO:0000313" key="3">
    <source>
        <dbReference type="Proteomes" id="UP000034603"/>
    </source>
</evidence>
<dbReference type="InterPro" id="IPR001374">
    <property type="entry name" value="R3H_dom"/>
</dbReference>
<dbReference type="EMBL" id="LBTR01000052">
    <property type="protein sequence ID" value="KKQ43239.1"/>
    <property type="molecule type" value="Genomic_DNA"/>
</dbReference>
<evidence type="ECO:0000313" key="2">
    <source>
        <dbReference type="EMBL" id="KKQ43239.1"/>
    </source>
</evidence>
<dbReference type="InterPro" id="IPR039247">
    <property type="entry name" value="KhpB"/>
</dbReference>
<proteinExistence type="predicted"/>
<sequence length="152" mass="17491">MTEEKVTVKLENFLEEYFKLIELEVTFNVVEEVEVVKVNLKTDGDVAGLLIGAKGKNIYSFQRLLNIIFNREEGQKNIVVNVDDWREKEEDRLEELARKTADHVKETGQPQNLYNLSASQRRIIHTFLAEFEGIKTESQGEGDERFLVVSAS</sequence>
<accession>A0A0G0K2C1</accession>
<dbReference type="InterPro" id="IPR034079">
    <property type="entry name" value="R3H_KhpB"/>
</dbReference>
<dbReference type="PANTHER" id="PTHR35800:SF1">
    <property type="entry name" value="RNA-BINDING PROTEIN KHPB"/>
    <property type="match status" value="1"/>
</dbReference>
<dbReference type="InterPro" id="IPR036867">
    <property type="entry name" value="R3H_dom_sf"/>
</dbReference>
<gene>
    <name evidence="2" type="ORF">US62_C0052G0010</name>
</gene>
<dbReference type="CDD" id="cd02644">
    <property type="entry name" value="R3H_jag"/>
    <property type="match status" value="1"/>
</dbReference>
<dbReference type="Gene3D" id="3.30.300.20">
    <property type="match status" value="1"/>
</dbReference>
<feature type="domain" description="R3H" evidence="1">
    <location>
        <begin position="87"/>
        <end position="152"/>
    </location>
</feature>
<evidence type="ECO:0000259" key="1">
    <source>
        <dbReference type="PROSITE" id="PS51061"/>
    </source>
</evidence>
<dbReference type="Pfam" id="PF13083">
    <property type="entry name" value="KH_KhpA-B"/>
    <property type="match status" value="1"/>
</dbReference>
<protein>
    <submittedName>
        <fullName evidence="2">R3H domain protein</fullName>
    </submittedName>
</protein>
<dbReference type="InterPro" id="IPR015946">
    <property type="entry name" value="KH_dom-like_a/b"/>
</dbReference>
<dbReference type="Proteomes" id="UP000034603">
    <property type="component" value="Unassembled WGS sequence"/>
</dbReference>